<evidence type="ECO:0000256" key="2">
    <source>
        <dbReference type="ARBA" id="ARBA00022679"/>
    </source>
</evidence>
<accession>A0A143PHF7</accession>
<proteinExistence type="inferred from homology"/>
<dbReference type="InterPro" id="IPR011009">
    <property type="entry name" value="Kinase-like_dom_sf"/>
</dbReference>
<evidence type="ECO:0000256" key="4">
    <source>
        <dbReference type="ARBA" id="ARBA00022777"/>
    </source>
</evidence>
<evidence type="ECO:0000256" key="1">
    <source>
        <dbReference type="ARBA" id="ARBA00010165"/>
    </source>
</evidence>
<dbReference type="STRING" id="1855912.LuPra_01210"/>
<dbReference type="Gene3D" id="3.90.1200.10">
    <property type="match status" value="1"/>
</dbReference>
<dbReference type="EMBL" id="CP015136">
    <property type="protein sequence ID" value="AMY08022.1"/>
    <property type="molecule type" value="Genomic_DNA"/>
</dbReference>
<reference evidence="7" key="2">
    <citation type="submission" date="2016-04" db="EMBL/GenBank/DDBJ databases">
        <title>First Complete Genome Sequence of a Subdivision 6 Acidobacterium.</title>
        <authorList>
            <person name="Huang S."/>
            <person name="Vieira S."/>
            <person name="Bunk B."/>
            <person name="Riedel T."/>
            <person name="Sproeer C."/>
            <person name="Overmann J."/>
        </authorList>
    </citation>
    <scope>NUCLEOTIDE SEQUENCE [LARGE SCALE GENOMIC DNA]</scope>
    <source>
        <strain evidence="7">DSM 100886 HEG_-6_39</strain>
    </source>
</reference>
<reference evidence="6 7" key="1">
    <citation type="journal article" date="2016" name="Genome Announc.">
        <title>First Complete Genome Sequence of a Subdivision 6 Acidobacterium Strain.</title>
        <authorList>
            <person name="Huang S."/>
            <person name="Vieira S."/>
            <person name="Bunk B."/>
            <person name="Riedel T."/>
            <person name="Sproer C."/>
            <person name="Overmann J."/>
        </authorList>
    </citation>
    <scope>NUCLEOTIDE SEQUENCE [LARGE SCALE GENOMIC DNA]</scope>
    <source>
        <strain evidence="7">DSM 100886 HEG_-6_39</strain>
    </source>
</reference>
<evidence type="ECO:0000256" key="3">
    <source>
        <dbReference type="ARBA" id="ARBA00022741"/>
    </source>
</evidence>
<sequence length="337" mass="36631">MHVATVSPESLTEFLHVRGWIAGTSRVIECARLGGGRTATTVRVTTDAGTTRILRQPGAVRHDDALYIVSPAERLAVEGEFYGLVQTWPAVAERMPTCLGVDRTDHVIALEDLGPSRPLIDLYSGRRLLQPEIDDLTAYLVALHGVPGSEDGLGALRSDSVRLARHAERFEQPFSARRVESLTTRVPRLERQVDAIRTDLHVRATMRDLGGRFLEGRGTLLHGDFRPARWMPSPRGLRVLAPGHATAGPAALDIGFFVAHLLLADQPHALISSVLQQYRRAAPVDVADVSACVGLEIIRGRLGADPVPGVPAPHRLEAELDYAARLLRGGTTVELPL</sequence>
<keyword evidence="4 6" id="KW-0418">Kinase</keyword>
<keyword evidence="3" id="KW-0547">Nucleotide-binding</keyword>
<evidence type="ECO:0000313" key="7">
    <source>
        <dbReference type="Proteomes" id="UP000076079"/>
    </source>
</evidence>
<dbReference type="PANTHER" id="PTHR34273">
    <property type="entry name" value="METHYLTHIORIBOSE KINASE"/>
    <property type="match status" value="1"/>
</dbReference>
<evidence type="ECO:0000313" key="6">
    <source>
        <dbReference type="EMBL" id="AMY08022.1"/>
    </source>
</evidence>
<comment type="similarity">
    <text evidence="1">Belongs to the methylthioribose kinase family.</text>
</comment>
<gene>
    <name evidence="6" type="ORF">LuPra_01210</name>
</gene>
<dbReference type="AlphaFoldDB" id="A0A143PHF7"/>
<keyword evidence="7" id="KW-1185">Reference proteome</keyword>
<dbReference type="RefSeq" id="WP_157898791.1">
    <property type="nucleotide sequence ID" value="NZ_CP015136.1"/>
</dbReference>
<dbReference type="GO" id="GO:0016301">
    <property type="term" value="F:kinase activity"/>
    <property type="evidence" value="ECO:0007669"/>
    <property type="project" value="UniProtKB-KW"/>
</dbReference>
<dbReference type="SUPFAM" id="SSF56112">
    <property type="entry name" value="Protein kinase-like (PK-like)"/>
    <property type="match status" value="1"/>
</dbReference>
<organism evidence="6 7">
    <name type="scientific">Luteitalea pratensis</name>
    <dbReference type="NCBI Taxonomy" id="1855912"/>
    <lineage>
        <taxon>Bacteria</taxon>
        <taxon>Pseudomonadati</taxon>
        <taxon>Acidobacteriota</taxon>
        <taxon>Vicinamibacteria</taxon>
        <taxon>Vicinamibacterales</taxon>
        <taxon>Vicinamibacteraceae</taxon>
        <taxon>Luteitalea</taxon>
    </lineage>
</organism>
<keyword evidence="2" id="KW-0808">Transferase</keyword>
<dbReference type="PANTHER" id="PTHR34273:SF2">
    <property type="entry name" value="METHYLTHIORIBOSE KINASE"/>
    <property type="match status" value="1"/>
</dbReference>
<dbReference type="Gene3D" id="3.30.200.20">
    <property type="entry name" value="Phosphorylase Kinase, domain 1"/>
    <property type="match status" value="1"/>
</dbReference>
<name>A0A143PHF7_LUTPR</name>
<dbReference type="OrthoDB" id="9777791at2"/>
<evidence type="ECO:0000256" key="5">
    <source>
        <dbReference type="ARBA" id="ARBA00022840"/>
    </source>
</evidence>
<dbReference type="GO" id="GO:0005524">
    <property type="term" value="F:ATP binding"/>
    <property type="evidence" value="ECO:0007669"/>
    <property type="project" value="UniProtKB-KW"/>
</dbReference>
<dbReference type="KEGG" id="abac:LuPra_01210"/>
<protein>
    <submittedName>
        <fullName evidence="6">Methylthioribose kinase</fullName>
    </submittedName>
</protein>
<keyword evidence="5" id="KW-0067">ATP-binding</keyword>
<dbReference type="Proteomes" id="UP000076079">
    <property type="component" value="Chromosome"/>
</dbReference>